<name>A0ABT1S3T5_9FIRM</name>
<comment type="caution">
    <text evidence="1">The sequence shown here is derived from an EMBL/GenBank/DDBJ whole genome shotgun (WGS) entry which is preliminary data.</text>
</comment>
<protein>
    <submittedName>
        <fullName evidence="1">Uncharacterized protein</fullName>
    </submittedName>
</protein>
<organism evidence="1 2">
    <name type="scientific">Neglectibacter timonensis</name>
    <dbReference type="NCBI Taxonomy" id="1776382"/>
    <lineage>
        <taxon>Bacteria</taxon>
        <taxon>Bacillati</taxon>
        <taxon>Bacillota</taxon>
        <taxon>Clostridia</taxon>
        <taxon>Eubacteriales</taxon>
        <taxon>Oscillospiraceae</taxon>
        <taxon>Neglectibacter</taxon>
    </lineage>
</organism>
<dbReference type="Proteomes" id="UP001524473">
    <property type="component" value="Unassembled WGS sequence"/>
</dbReference>
<proteinExistence type="predicted"/>
<evidence type="ECO:0000313" key="1">
    <source>
        <dbReference type="EMBL" id="MCQ4841602.1"/>
    </source>
</evidence>
<gene>
    <name evidence="1" type="ORF">NE695_16955</name>
</gene>
<dbReference type="RefSeq" id="WP_256192368.1">
    <property type="nucleotide sequence ID" value="NZ_CAJKKG010000017.1"/>
</dbReference>
<evidence type="ECO:0000313" key="2">
    <source>
        <dbReference type="Proteomes" id="UP001524473"/>
    </source>
</evidence>
<accession>A0ABT1S3T5</accession>
<dbReference type="EMBL" id="JANFZH010000058">
    <property type="protein sequence ID" value="MCQ4841602.1"/>
    <property type="molecule type" value="Genomic_DNA"/>
</dbReference>
<keyword evidence="2" id="KW-1185">Reference proteome</keyword>
<reference evidence="1 2" key="1">
    <citation type="submission" date="2022-06" db="EMBL/GenBank/DDBJ databases">
        <title>Isolation of gut microbiota from human fecal samples.</title>
        <authorList>
            <person name="Pamer E.G."/>
            <person name="Barat B."/>
            <person name="Waligurski E."/>
            <person name="Medina S."/>
            <person name="Paddock L."/>
            <person name="Mostad J."/>
        </authorList>
    </citation>
    <scope>NUCLEOTIDE SEQUENCE [LARGE SCALE GENOMIC DNA]</scope>
    <source>
        <strain evidence="1 2">DFI.9.73</strain>
    </source>
</reference>
<sequence length="100" mass="11570">MKNLKTIEEKVRAVLEQDEDARNDDMTLYLRVCNAYVKGAGTLPLETIMLQYRLLCLPNFESVGRTRRKLQAECPELLGSLEARKCRSAQENAYRQYAKE</sequence>